<dbReference type="AlphaFoldDB" id="A0AA86YSJ1"/>
<gene>
    <name evidence="2" type="ORF">PROSTU_04456</name>
</gene>
<dbReference type="RefSeq" id="WP_004916532.1">
    <property type="nucleotide sequence ID" value="NZ_DS607648.1"/>
</dbReference>
<accession>A0AA86YSJ1</accession>
<proteinExistence type="predicted"/>
<sequence length="206" mass="23150">MTRLTNRLKEVITQNALEKSGVIQQDKELDIEYNKLALEVRIEALGGESKAKEMDGLYSKAAEIAEKLRQSVNENIGVHYALRHRLYASFGGMRLWLKYGKKENGDNTYLLTPCDSKCLFAADHPLSIKFSELEDKKRNITNKVKDVKANVTAALNSVTTVKRLLTIWPEAKELLPKDVEKASIQLPALKVEKLNEIIGLPTEKAA</sequence>
<reference evidence="2 3" key="3">
    <citation type="submission" date="2008-05" db="EMBL/GenBank/DDBJ databases">
        <authorList>
            <person name="Fulton L."/>
            <person name="Clifton S."/>
            <person name="Fulton B."/>
            <person name="Xu J."/>
            <person name="Minx P."/>
            <person name="Pepin K.H."/>
            <person name="Johnson M."/>
            <person name="Thiruvilangam P."/>
            <person name="Bhonagiri V."/>
            <person name="Nash W.E."/>
            <person name="Mardis E.R."/>
            <person name="Wilson R.K."/>
        </authorList>
    </citation>
    <scope>NUCLEOTIDE SEQUENCE [LARGE SCALE GENOMIC DNA]</scope>
    <source>
        <strain evidence="2 3">ATCC 25827</strain>
    </source>
</reference>
<reference evidence="3" key="1">
    <citation type="submission" date="2008-04" db="EMBL/GenBank/DDBJ databases">
        <title>Draft genome sequence of Providencia stuartii (ATCC 25827).</title>
        <authorList>
            <person name="Sudarsanam P."/>
            <person name="Ley R."/>
            <person name="Guruge J."/>
            <person name="Turnbaugh P.J."/>
            <person name="Mahowald M."/>
            <person name="Liep D."/>
            <person name="Gordon J."/>
        </authorList>
    </citation>
    <scope>NUCLEOTIDE SEQUENCE [LARGE SCALE GENOMIC DNA]</scope>
    <source>
        <strain evidence="3">ATCC 25827</strain>
    </source>
</reference>
<protein>
    <recommendedName>
        <fullName evidence="1">Nucleotide modification associated domain-containing protein</fullName>
    </recommendedName>
</protein>
<name>A0AA86YSJ1_PROST</name>
<dbReference type="Pfam" id="PF18757">
    <property type="entry name" value="Nmad5"/>
    <property type="match status" value="1"/>
</dbReference>
<comment type="caution">
    <text evidence="2">The sequence shown here is derived from an EMBL/GenBank/DDBJ whole genome shotgun (WGS) entry which is preliminary data.</text>
</comment>
<evidence type="ECO:0000259" key="1">
    <source>
        <dbReference type="Pfam" id="PF18757"/>
    </source>
</evidence>
<dbReference type="EMBL" id="ABJD02000117">
    <property type="protein sequence ID" value="EDU57679.1"/>
    <property type="molecule type" value="Genomic_DNA"/>
</dbReference>
<evidence type="ECO:0000313" key="3">
    <source>
        <dbReference type="Proteomes" id="UP000004506"/>
    </source>
</evidence>
<evidence type="ECO:0000313" key="2">
    <source>
        <dbReference type="EMBL" id="EDU57679.1"/>
    </source>
</evidence>
<organism evidence="2 3">
    <name type="scientific">Providencia stuartii ATCC 25827</name>
    <dbReference type="NCBI Taxonomy" id="471874"/>
    <lineage>
        <taxon>Bacteria</taxon>
        <taxon>Pseudomonadati</taxon>
        <taxon>Pseudomonadota</taxon>
        <taxon>Gammaproteobacteria</taxon>
        <taxon>Enterobacterales</taxon>
        <taxon>Morganellaceae</taxon>
        <taxon>Providencia</taxon>
    </lineage>
</organism>
<feature type="domain" description="Nucleotide modification associated" evidence="1">
    <location>
        <begin position="2"/>
        <end position="201"/>
    </location>
</feature>
<dbReference type="InterPro" id="IPR040835">
    <property type="entry name" value="Nmad5"/>
</dbReference>
<reference evidence="3" key="2">
    <citation type="submission" date="2008-04" db="EMBL/GenBank/DDBJ databases">
        <title>Draft genome sequence of Providencia stuartii(ATCC 25827).</title>
        <authorList>
            <person name="Sudarsanam P."/>
            <person name="Ley R."/>
            <person name="Guruge J."/>
            <person name="Turnbaugh P.J."/>
            <person name="Mahowald M."/>
            <person name="Liep D."/>
            <person name="Gordon J."/>
        </authorList>
    </citation>
    <scope>NUCLEOTIDE SEQUENCE [LARGE SCALE GENOMIC DNA]</scope>
    <source>
        <strain evidence="3">ATCC 25827</strain>
    </source>
</reference>
<dbReference type="Proteomes" id="UP000004506">
    <property type="component" value="Unassembled WGS sequence"/>
</dbReference>